<dbReference type="RefSeq" id="WP_015724042.1">
    <property type="nucleotide sequence ID" value="NC_014972.1"/>
</dbReference>
<feature type="region of interest" description="Disordered" evidence="1">
    <location>
        <begin position="68"/>
        <end position="101"/>
    </location>
</feature>
<keyword evidence="3" id="KW-1185">Reference proteome</keyword>
<organism evidence="2 3">
    <name type="scientific">Desulfobulbus propionicus (strain ATCC 33891 / DSM 2032 / VKM B-1956 / 1pr3)</name>
    <dbReference type="NCBI Taxonomy" id="577650"/>
    <lineage>
        <taxon>Bacteria</taxon>
        <taxon>Pseudomonadati</taxon>
        <taxon>Thermodesulfobacteriota</taxon>
        <taxon>Desulfobulbia</taxon>
        <taxon>Desulfobulbales</taxon>
        <taxon>Desulfobulbaceae</taxon>
        <taxon>Desulfobulbus</taxon>
    </lineage>
</organism>
<name>A0A7U3YLD4_DESPD</name>
<dbReference type="KEGG" id="dpr:Despr_1336"/>
<dbReference type="AlphaFoldDB" id="A0A7U3YLD4"/>
<dbReference type="EMBL" id="CP002364">
    <property type="protein sequence ID" value="ADW17500.1"/>
    <property type="molecule type" value="Genomic_DNA"/>
</dbReference>
<proteinExistence type="predicted"/>
<evidence type="ECO:0000256" key="1">
    <source>
        <dbReference type="SAM" id="MobiDB-lite"/>
    </source>
</evidence>
<dbReference type="Proteomes" id="UP000006365">
    <property type="component" value="Chromosome"/>
</dbReference>
<evidence type="ECO:0008006" key="4">
    <source>
        <dbReference type="Google" id="ProtNLM"/>
    </source>
</evidence>
<evidence type="ECO:0000313" key="3">
    <source>
        <dbReference type="Proteomes" id="UP000006365"/>
    </source>
</evidence>
<protein>
    <recommendedName>
        <fullName evidence="4">Replication initiation factor</fullName>
    </recommendedName>
</protein>
<evidence type="ECO:0000313" key="2">
    <source>
        <dbReference type="EMBL" id="ADW17500.1"/>
    </source>
</evidence>
<reference evidence="2 3" key="1">
    <citation type="journal article" date="2011" name="Stand. Genomic Sci.">
        <title>Complete genome sequence of Desulfobulbus propionicus type strain (1pr3).</title>
        <authorList>
            <person name="Pagani I."/>
            <person name="Lapidus A."/>
            <person name="Nolan M."/>
            <person name="Lucas S."/>
            <person name="Hammon N."/>
            <person name="Deshpande S."/>
            <person name="Cheng J.F."/>
            <person name="Chertkov O."/>
            <person name="Davenport K."/>
            <person name="Tapia R."/>
            <person name="Han C."/>
            <person name="Goodwin L."/>
            <person name="Pitluck S."/>
            <person name="Liolios K."/>
            <person name="Mavromatis K."/>
            <person name="Ivanova N."/>
            <person name="Mikhailova N."/>
            <person name="Pati A."/>
            <person name="Chen A."/>
            <person name="Palaniappan K."/>
            <person name="Land M."/>
            <person name="Hauser L."/>
            <person name="Chang Y.J."/>
            <person name="Jeffries C.D."/>
            <person name="Detter J.C."/>
            <person name="Brambilla E."/>
            <person name="Kannan K.P."/>
            <person name="Djao O.D."/>
            <person name="Rohde M."/>
            <person name="Pukall R."/>
            <person name="Spring S."/>
            <person name="Goker M."/>
            <person name="Sikorski J."/>
            <person name="Woyke T."/>
            <person name="Bristow J."/>
            <person name="Eisen J.A."/>
            <person name="Markowitz V."/>
            <person name="Hugenholtz P."/>
            <person name="Kyrpides N.C."/>
            <person name="Klenk H.P."/>
        </authorList>
    </citation>
    <scope>NUCLEOTIDE SEQUENCE [LARGE SCALE GENOMIC DNA]</scope>
    <source>
        <strain evidence="3">ATCC 33891 / DSM 2032 / 1pr3</strain>
    </source>
</reference>
<accession>A0A7U3YLD4</accession>
<sequence length="500" mass="58107">MYYSRRPSKDPLSQKLRAVLQGKTVDLTNIPTFRAPEPDYLQEIPLEDYRYNHRYPFFVHRNAAPIRVRPTEPPPLGPGPVRVRTTPEQPAGPEPQARLTSGLPVVRDSPFRGLDFLKVSFWIEWNPLINNFLGILESMKKQVQDTEKDSIPVIKENGFDWNLYRTGAKMYTFRLRSGDITLMFNRRKANGEIPNCRLEIGSLSCWSPGFFAIYDRVKTFLACYGGKVVKERVSEVHLAADFVGVDIKTTDLENRCHWIALARDEDEYGGLKVTKREPDPEELEFNRHYSNRKFSGITIGSDGMMFRGYDKVLELKRKRATNKQQVFAEIWGVNTYDEQPVTRIEYQLRRPKLREFSDREGNRINTVCDLVNSLKSLWAYLTTEWTRHTESPVNRNHNQTKAKVSEFWQKVQAVVWTGVFGYIRTHAVKHKDIVMLRKQARGILMSVCASLEVEPDDIDKIVYLCKDIIEEDLHAFFEDEAAFREKMITKRNEFRLTLAG</sequence>
<gene>
    <name evidence="2" type="ordered locus">Despr_1336</name>
</gene>